<protein>
    <submittedName>
        <fullName evidence="1">Uncharacterized protein</fullName>
    </submittedName>
</protein>
<keyword evidence="2" id="KW-1185">Reference proteome</keyword>
<dbReference type="Proteomes" id="UP000094622">
    <property type="component" value="Unassembled WGS sequence"/>
</dbReference>
<comment type="caution">
    <text evidence="1">The sequence shown here is derived from an EMBL/GenBank/DDBJ whole genome shotgun (WGS) entry which is preliminary data.</text>
</comment>
<proteinExistence type="predicted"/>
<organism evidence="1 2">
    <name type="scientific">Methylobrevis pamukkalensis</name>
    <dbReference type="NCBI Taxonomy" id="1439726"/>
    <lineage>
        <taxon>Bacteria</taxon>
        <taxon>Pseudomonadati</taxon>
        <taxon>Pseudomonadota</taxon>
        <taxon>Alphaproteobacteria</taxon>
        <taxon>Hyphomicrobiales</taxon>
        <taxon>Pleomorphomonadaceae</taxon>
        <taxon>Methylobrevis</taxon>
    </lineage>
</organism>
<dbReference type="EMBL" id="MCRJ01000125">
    <property type="protein sequence ID" value="ODN68881.1"/>
    <property type="molecule type" value="Genomic_DNA"/>
</dbReference>
<evidence type="ECO:0000313" key="1">
    <source>
        <dbReference type="EMBL" id="ODN68881.1"/>
    </source>
</evidence>
<gene>
    <name evidence="1" type="ORF">A6302_03806</name>
</gene>
<name>A0A1E3GZX1_9HYPH</name>
<sequence>MGEVELLLLLVPLVEGEVDDPAELETLGVDEAEIGAGAGARLARELVELCRVTGRKEAGVAFGKAELGADRLGALRADVLGDRAGTLERAVLAAPEDVAETRLALGLRPGVHPVAEGAGTAGLRRNRPDLGLRVRLDHAGEHLEAGAGEVLGDRLHLDRVAQVRLVRAVFAERLGIGDAREGLRHRLAVAEFLEQAAHHRLHRVPDVFLGDEAHLEVELVELARQAVGARVLVAEAGRDLEIAVEAGDHQQLLELLRRLRQRVEGAGVDAARHEEVARALGAGGGENRRRVFGEADAVHLAAHRGDDLGALDDVGVQRLAAQVEEAVAQARVFRIVRLAEHRQRQLARLAQHLDLADEHLDAAGGEVGVDRLGRTHLHVAVDADHPFGAHQLGLSEGRRIRVDHALGDAVVVAQVDEQQAAMVAHAVHPARQAHGRARVAVPQFSAGVAPIAMHGGRSGS</sequence>
<dbReference type="AlphaFoldDB" id="A0A1E3GZX1"/>
<evidence type="ECO:0000313" key="2">
    <source>
        <dbReference type="Proteomes" id="UP000094622"/>
    </source>
</evidence>
<reference evidence="1 2" key="1">
    <citation type="submission" date="2016-07" db="EMBL/GenBank/DDBJ databases">
        <title>Draft Genome Sequence of Methylobrevis pamukkalensis PK2.</title>
        <authorList>
            <person name="Vasilenko O.V."/>
            <person name="Doronina N.V."/>
            <person name="Shmareva M.N."/>
            <person name="Tarlachkov S.V."/>
            <person name="Mustakhimov I."/>
            <person name="Trotsenko Y.A."/>
        </authorList>
    </citation>
    <scope>NUCLEOTIDE SEQUENCE [LARGE SCALE GENOMIC DNA]</scope>
    <source>
        <strain evidence="1 2">PK2</strain>
    </source>
</reference>
<accession>A0A1E3GZX1</accession>